<accession>A0A8H5D3L9</accession>
<sequence length="187" mass="20399">MLLIMFGASLLISAVSIIHAVFLLGPSGLLEAITAQAESGTALIVANLGILSPYAYRYFRNGQDFDTRPYTYYHSFGTDGEVRMRRLPRTDSNHARISTVRFQADSSTIQTDFTQAESIVSDTDPGNLKGIDIDISQTTMGGAFEQKFDRSAQSGVGPVTPVEEEVERGKRSLSSASPTLRHDYANV</sequence>
<dbReference type="EMBL" id="JAACJN010000271">
    <property type="protein sequence ID" value="KAF5353027.1"/>
    <property type="molecule type" value="Genomic_DNA"/>
</dbReference>
<proteinExistence type="predicted"/>
<gene>
    <name evidence="2" type="ORF">D9757_011870</name>
</gene>
<protein>
    <submittedName>
        <fullName evidence="2">Uncharacterized protein</fullName>
    </submittedName>
</protein>
<evidence type="ECO:0000313" key="2">
    <source>
        <dbReference type="EMBL" id="KAF5353027.1"/>
    </source>
</evidence>
<evidence type="ECO:0000313" key="3">
    <source>
        <dbReference type="Proteomes" id="UP000518752"/>
    </source>
</evidence>
<comment type="caution">
    <text evidence="2">The sequence shown here is derived from an EMBL/GenBank/DDBJ whole genome shotgun (WGS) entry which is preliminary data.</text>
</comment>
<organism evidence="2 3">
    <name type="scientific">Collybiopsis confluens</name>
    <dbReference type="NCBI Taxonomy" id="2823264"/>
    <lineage>
        <taxon>Eukaryota</taxon>
        <taxon>Fungi</taxon>
        <taxon>Dikarya</taxon>
        <taxon>Basidiomycota</taxon>
        <taxon>Agaricomycotina</taxon>
        <taxon>Agaricomycetes</taxon>
        <taxon>Agaricomycetidae</taxon>
        <taxon>Agaricales</taxon>
        <taxon>Marasmiineae</taxon>
        <taxon>Omphalotaceae</taxon>
        <taxon>Collybiopsis</taxon>
    </lineage>
</organism>
<dbReference type="Proteomes" id="UP000518752">
    <property type="component" value="Unassembled WGS sequence"/>
</dbReference>
<dbReference type="AlphaFoldDB" id="A0A8H5D3L9"/>
<reference evidence="2 3" key="1">
    <citation type="journal article" date="2020" name="ISME J.">
        <title>Uncovering the hidden diversity of litter-decomposition mechanisms in mushroom-forming fungi.</title>
        <authorList>
            <person name="Floudas D."/>
            <person name="Bentzer J."/>
            <person name="Ahren D."/>
            <person name="Johansson T."/>
            <person name="Persson P."/>
            <person name="Tunlid A."/>
        </authorList>
    </citation>
    <scope>NUCLEOTIDE SEQUENCE [LARGE SCALE GENOMIC DNA]</scope>
    <source>
        <strain evidence="2 3">CBS 406.79</strain>
    </source>
</reference>
<evidence type="ECO:0000256" key="1">
    <source>
        <dbReference type="SAM" id="MobiDB-lite"/>
    </source>
</evidence>
<name>A0A8H5D3L9_9AGAR</name>
<feature type="region of interest" description="Disordered" evidence="1">
    <location>
        <begin position="149"/>
        <end position="187"/>
    </location>
</feature>
<keyword evidence="3" id="KW-1185">Reference proteome</keyword>
<dbReference type="OrthoDB" id="3229610at2759"/>